<dbReference type="SUPFAM" id="SSF52540">
    <property type="entry name" value="P-loop containing nucleoside triphosphate hydrolases"/>
    <property type="match status" value="2"/>
</dbReference>
<accession>A0ABP0K9C6</accession>
<evidence type="ECO:0000313" key="1">
    <source>
        <dbReference type="EMBL" id="CAK9023385.1"/>
    </source>
</evidence>
<sequence>MEQRHPPIDFTQLPGPYEAWKLGVICGDTGSGKTSALHTVSTFYELHGLPWQTEPPIAAGNTAICSYPELHGGDVKSISLKFQAVAMHSLPTRVKPFHVLSQGERERFLLATSLKEGQLGSIGDDRFAMVDAETAHSLCTGLHRYLCQHDCGRILLATCKKSVLPFLQPDFVIELLPDKAVVHRNGHGISALTSPMRPMVSINTAVERFAGGPGGGWRGPEESLDDMPLQSRTGQRIPGASVREEFQVSVGLDECTAAVSKAFDHPFDGSIKQKCFRLKPEALSFSWSIGAIIGPSGSGKSTNLKNFGQGLPFQWDPAKSVWDQLPYGDKKKLLEAVTLGEAAARRSYDQLSAGERSLAQLARSLCSNGSVITVDEFTSLLDRHRAYQVCTKIHPFIMERGIQLVVAGCHKDIADWLRVNWVFEADSGELLQVQDFTVGSPPPRIAVSFEVPKIDLVMRRLETSTRSRNIFASHFEAHHYMDGLLPTGLYGQLIRTTSGELVAFHAVSAQPGQIHNAMRESRLVVLPPWQGYGIGPRASTLAAELIVASGMRLFCKTSQEALGSHRSKAPYLWRPTTTNGKPMTASLSEGFTRKRKREAKRLEGGSAGHEGDVVDNIDVEPPVFDADCVACVRERDGVRRAGRPPKHTCGRAPKAPLDNDVAHRRPVVRRVCYSHEYIGPGRHQQKGPVEDVNEEELKASTMLKLMTTEQIPEMAEIVLV</sequence>
<comment type="caution">
    <text evidence="1">The sequence shown here is derived from an EMBL/GenBank/DDBJ whole genome shotgun (WGS) entry which is preliminary data.</text>
</comment>
<organism evidence="1 2">
    <name type="scientific">Durusdinium trenchii</name>
    <dbReference type="NCBI Taxonomy" id="1381693"/>
    <lineage>
        <taxon>Eukaryota</taxon>
        <taxon>Sar</taxon>
        <taxon>Alveolata</taxon>
        <taxon>Dinophyceae</taxon>
        <taxon>Suessiales</taxon>
        <taxon>Symbiodiniaceae</taxon>
        <taxon>Durusdinium</taxon>
    </lineage>
</organism>
<evidence type="ECO:0000313" key="2">
    <source>
        <dbReference type="Proteomes" id="UP001642464"/>
    </source>
</evidence>
<proteinExistence type="predicted"/>
<dbReference type="InterPro" id="IPR015854">
    <property type="entry name" value="ABC_transpr_LolD-like"/>
</dbReference>
<dbReference type="EMBL" id="CAXAMM010010446">
    <property type="protein sequence ID" value="CAK9023385.1"/>
    <property type="molecule type" value="Genomic_DNA"/>
</dbReference>
<dbReference type="Gene3D" id="3.40.50.300">
    <property type="entry name" value="P-loop containing nucleotide triphosphate hydrolases"/>
    <property type="match status" value="2"/>
</dbReference>
<dbReference type="Proteomes" id="UP001642464">
    <property type="component" value="Unassembled WGS sequence"/>
</dbReference>
<dbReference type="InterPro" id="IPR027417">
    <property type="entry name" value="P-loop_NTPase"/>
</dbReference>
<gene>
    <name evidence="1" type="ORF">SCF082_LOCUS16187</name>
</gene>
<protein>
    <recommendedName>
        <fullName evidence="3">N-acetyltransferase domain-containing protein</fullName>
    </recommendedName>
</protein>
<name>A0ABP0K9C6_9DINO</name>
<dbReference type="PROSITE" id="PS00211">
    <property type="entry name" value="ABC_TRANSPORTER_1"/>
    <property type="match status" value="1"/>
</dbReference>
<dbReference type="InterPro" id="IPR017871">
    <property type="entry name" value="ABC_transporter-like_CS"/>
</dbReference>
<reference evidence="1 2" key="1">
    <citation type="submission" date="2024-02" db="EMBL/GenBank/DDBJ databases">
        <authorList>
            <person name="Chen Y."/>
            <person name="Shah S."/>
            <person name="Dougan E. K."/>
            <person name="Thang M."/>
            <person name="Chan C."/>
        </authorList>
    </citation>
    <scope>NUCLEOTIDE SEQUENCE [LARGE SCALE GENOMIC DNA]</scope>
</reference>
<dbReference type="PANTHER" id="PTHR24220">
    <property type="entry name" value="IMPORT ATP-BINDING PROTEIN"/>
    <property type="match status" value="1"/>
</dbReference>
<keyword evidence="2" id="KW-1185">Reference proteome</keyword>
<evidence type="ECO:0008006" key="3">
    <source>
        <dbReference type="Google" id="ProtNLM"/>
    </source>
</evidence>